<reference evidence="10" key="1">
    <citation type="submission" date="2018-10" db="EMBL/GenBank/DDBJ databases">
        <title>Transcriptome assembly of Aceria tosichella (Wheat curl mite) Type 2.</title>
        <authorList>
            <person name="Scully E.D."/>
            <person name="Geib S.M."/>
            <person name="Palmer N.A."/>
            <person name="Gupta A.K."/>
            <person name="Sarath G."/>
            <person name="Tatineni S."/>
        </authorList>
    </citation>
    <scope>NUCLEOTIDE SEQUENCE</scope>
    <source>
        <strain evidence="10">LincolnNE</strain>
    </source>
</reference>
<gene>
    <name evidence="10" type="ORF">g.20133</name>
</gene>
<evidence type="ECO:0000256" key="4">
    <source>
        <dbReference type="ARBA" id="ARBA00022989"/>
    </source>
</evidence>
<feature type="signal peptide" evidence="9">
    <location>
        <begin position="1"/>
        <end position="23"/>
    </location>
</feature>
<dbReference type="PANTHER" id="PTHR11506:SF35">
    <property type="entry name" value="LYSOSOME-ASSOCIATED MEMBRANE GLYCOPROTEIN 5"/>
    <property type="match status" value="1"/>
</dbReference>
<name>A0A6G1SCZ8_9ACAR</name>
<keyword evidence="2 8" id="KW-0812">Transmembrane</keyword>
<evidence type="ECO:0000256" key="2">
    <source>
        <dbReference type="ARBA" id="ARBA00022692"/>
    </source>
</evidence>
<feature type="region of interest" description="Disordered" evidence="7">
    <location>
        <begin position="56"/>
        <end position="99"/>
    </location>
</feature>
<keyword evidence="4 8" id="KW-1133">Transmembrane helix</keyword>
<evidence type="ECO:0000256" key="7">
    <source>
        <dbReference type="SAM" id="MobiDB-lite"/>
    </source>
</evidence>
<dbReference type="Gene3D" id="2.40.160.110">
    <property type="match status" value="1"/>
</dbReference>
<dbReference type="GO" id="GO:0072594">
    <property type="term" value="P:establishment of protein localization to organelle"/>
    <property type="evidence" value="ECO:0007669"/>
    <property type="project" value="TreeGrafter"/>
</dbReference>
<proteinExistence type="predicted"/>
<organism evidence="10">
    <name type="scientific">Aceria tosichella</name>
    <name type="common">wheat curl mite</name>
    <dbReference type="NCBI Taxonomy" id="561515"/>
    <lineage>
        <taxon>Eukaryota</taxon>
        <taxon>Metazoa</taxon>
        <taxon>Ecdysozoa</taxon>
        <taxon>Arthropoda</taxon>
        <taxon>Chelicerata</taxon>
        <taxon>Arachnida</taxon>
        <taxon>Acari</taxon>
        <taxon>Acariformes</taxon>
        <taxon>Trombidiformes</taxon>
        <taxon>Prostigmata</taxon>
        <taxon>Eupodina</taxon>
        <taxon>Eriophyoidea</taxon>
        <taxon>Eriophyidae</taxon>
        <taxon>Eriophyinae</taxon>
        <taxon>Aceriini</taxon>
        <taxon>Aceria</taxon>
    </lineage>
</organism>
<accession>A0A6G1SCZ8</accession>
<dbReference type="PANTHER" id="PTHR11506">
    <property type="entry name" value="LYSOSOME-ASSOCIATED MEMBRANE GLYCOPROTEIN"/>
    <property type="match status" value="1"/>
</dbReference>
<keyword evidence="6" id="KW-0325">Glycoprotein</keyword>
<evidence type="ECO:0000256" key="1">
    <source>
        <dbReference type="ARBA" id="ARBA00004251"/>
    </source>
</evidence>
<comment type="subcellular location">
    <subcellularLocation>
        <location evidence="1">Cell membrane</location>
        <topology evidence="1">Single-pass type I membrane protein</topology>
    </subcellularLocation>
</comment>
<dbReference type="EMBL" id="GGYP01003603">
    <property type="protein sequence ID" value="MDE48374.1"/>
    <property type="molecule type" value="Transcribed_RNA"/>
</dbReference>
<sequence>MASQRLLLKRIIFLLLFCAFIIAKQSSSLDVNRVTVDQATNEAALDGALSYLAPKTGQETSSGGGGSSSSASAGQRRNASPRRTNRTKSNRTMGQRRPTVRRIVHPSLHAAWDESNHLCALAKFQATFTIKYDTSSGSTSQLIDKMPLNARSKGRCDQFDDEPVLDIMWKDIHQSSFSNSQQNNSTLGFTFRIIFQKYTEDDDRWGIQQMQLLYNTGHSVFHGVSAPKKFIVRSNKDDYRLQFRTTFGRSVLCPSPPPIQMYDSDGTLRVIARLSNMQLQAFEFSDSRQGANFDEFERCGQVSFGSGVARQNLKRAKYDGLTFTIGLMTCCIAGLTVVGYAIYRSNYLKTKQYKTMED</sequence>
<evidence type="ECO:0000256" key="3">
    <source>
        <dbReference type="ARBA" id="ARBA00022729"/>
    </source>
</evidence>
<feature type="chain" id="PRO_5026235255" description="Lysosome-associated membrane glycoprotein 5" evidence="9">
    <location>
        <begin position="24"/>
        <end position="358"/>
    </location>
</feature>
<evidence type="ECO:0000313" key="10">
    <source>
        <dbReference type="EMBL" id="MDE48374.1"/>
    </source>
</evidence>
<evidence type="ECO:0008006" key="11">
    <source>
        <dbReference type="Google" id="ProtNLM"/>
    </source>
</evidence>
<dbReference type="InterPro" id="IPR002000">
    <property type="entry name" value="Lysosome-assoc_membr_glycop"/>
</dbReference>
<keyword evidence="5 8" id="KW-0472">Membrane</keyword>
<dbReference type="GO" id="GO:0031902">
    <property type="term" value="C:late endosome membrane"/>
    <property type="evidence" value="ECO:0007669"/>
    <property type="project" value="TreeGrafter"/>
</dbReference>
<evidence type="ECO:0000256" key="6">
    <source>
        <dbReference type="ARBA" id="ARBA00023180"/>
    </source>
</evidence>
<keyword evidence="3 9" id="KW-0732">Signal</keyword>
<evidence type="ECO:0000256" key="5">
    <source>
        <dbReference type="ARBA" id="ARBA00023136"/>
    </source>
</evidence>
<feature type="compositionally biased region" description="Basic residues" evidence="7">
    <location>
        <begin position="79"/>
        <end position="89"/>
    </location>
</feature>
<dbReference type="GO" id="GO:0005886">
    <property type="term" value="C:plasma membrane"/>
    <property type="evidence" value="ECO:0007669"/>
    <property type="project" value="TreeGrafter"/>
</dbReference>
<feature type="transmembrane region" description="Helical" evidence="8">
    <location>
        <begin position="320"/>
        <end position="343"/>
    </location>
</feature>
<dbReference type="GO" id="GO:0005765">
    <property type="term" value="C:lysosomal membrane"/>
    <property type="evidence" value="ECO:0007669"/>
    <property type="project" value="TreeGrafter"/>
</dbReference>
<protein>
    <recommendedName>
        <fullName evidence="11">Lysosome-associated membrane glycoprotein 5</fullName>
    </recommendedName>
</protein>
<evidence type="ECO:0000256" key="8">
    <source>
        <dbReference type="SAM" id="Phobius"/>
    </source>
</evidence>
<dbReference type="AlphaFoldDB" id="A0A6G1SCZ8"/>
<evidence type="ECO:0000256" key="9">
    <source>
        <dbReference type="SAM" id="SignalP"/>
    </source>
</evidence>